<dbReference type="PANTHER" id="PTHR44688:SF16">
    <property type="entry name" value="DNA-BINDING TRANSCRIPTIONAL ACTIVATOR DEVR_DOSR"/>
    <property type="match status" value="1"/>
</dbReference>
<dbReference type="KEGG" id="pre:PCA10_24360"/>
<dbReference type="SUPFAM" id="SSF46894">
    <property type="entry name" value="C-terminal effector domain of the bipartite response regulators"/>
    <property type="match status" value="1"/>
</dbReference>
<keyword evidence="6" id="KW-1185">Reference proteome</keyword>
<dbReference type="GO" id="GO:0006355">
    <property type="term" value="P:regulation of DNA-templated transcription"/>
    <property type="evidence" value="ECO:0007669"/>
    <property type="project" value="InterPro"/>
</dbReference>
<evidence type="ECO:0000259" key="4">
    <source>
        <dbReference type="PROSITE" id="PS50043"/>
    </source>
</evidence>
<dbReference type="EMBL" id="AP013068">
    <property type="protein sequence ID" value="BAN48168.1"/>
    <property type="molecule type" value="Genomic_DNA"/>
</dbReference>
<dbReference type="STRING" id="1245471.PCA10_24360"/>
<evidence type="ECO:0000256" key="3">
    <source>
        <dbReference type="ARBA" id="ARBA00023163"/>
    </source>
</evidence>
<name>S6AQU7_METRE</name>
<dbReference type="GO" id="GO:0003677">
    <property type="term" value="F:DNA binding"/>
    <property type="evidence" value="ECO:0007669"/>
    <property type="project" value="UniProtKB-KW"/>
</dbReference>
<dbReference type="SMART" id="SM00421">
    <property type="entry name" value="HTH_LUXR"/>
    <property type="match status" value="1"/>
</dbReference>
<dbReference type="AlphaFoldDB" id="S6AQU7"/>
<dbReference type="CDD" id="cd06170">
    <property type="entry name" value="LuxR_C_like"/>
    <property type="match status" value="1"/>
</dbReference>
<dbReference type="PANTHER" id="PTHR44688">
    <property type="entry name" value="DNA-BINDING TRANSCRIPTIONAL ACTIVATOR DEVR_DOSR"/>
    <property type="match status" value="1"/>
</dbReference>
<dbReference type="InterPro" id="IPR016032">
    <property type="entry name" value="Sig_transdc_resp-reg_C-effctor"/>
</dbReference>
<organism evidence="5 6">
    <name type="scientific">Metapseudomonas resinovorans NBRC 106553</name>
    <dbReference type="NCBI Taxonomy" id="1245471"/>
    <lineage>
        <taxon>Bacteria</taxon>
        <taxon>Pseudomonadati</taxon>
        <taxon>Pseudomonadota</taxon>
        <taxon>Gammaproteobacteria</taxon>
        <taxon>Pseudomonadales</taxon>
        <taxon>Pseudomonadaceae</taxon>
        <taxon>Metapseudomonas</taxon>
    </lineage>
</organism>
<keyword evidence="3" id="KW-0804">Transcription</keyword>
<dbReference type="eggNOG" id="COG2197">
    <property type="taxonomic scope" value="Bacteria"/>
</dbReference>
<keyword evidence="1" id="KW-0805">Transcription regulation</keyword>
<dbReference type="InterPro" id="IPR000792">
    <property type="entry name" value="Tscrpt_reg_LuxR_C"/>
</dbReference>
<dbReference type="InterPro" id="IPR036388">
    <property type="entry name" value="WH-like_DNA-bd_sf"/>
</dbReference>
<proteinExistence type="predicted"/>
<evidence type="ECO:0000313" key="6">
    <source>
        <dbReference type="Proteomes" id="UP000015503"/>
    </source>
</evidence>
<dbReference type="HOGENOM" id="CLU_067793_0_0_6"/>
<keyword evidence="2" id="KW-0238">DNA-binding</keyword>
<sequence>MPLTAQAFDLARWLSQEAPLIEAIGRADFPARLLASLFAAVPIDTAFIVAHVPGRPPAMLEAGRVLPERREEIQRYLVGPYLLDPVRQACIEGRRGLLRLADIAPDRFQESEYYRSFYVSHGLADEVDILIDLAGTGGLALSMGRLAAHGAFDEVELATLRAIEPLVGAAARRHWGTSPVDGEGTGQALHRQLERAFERFGDGCLTEREAEVARLILRGHSSKSVAHELAISTDTVGVHRKNIHAKLGISSQGELFSLFLASATASGAA</sequence>
<reference evidence="5 6" key="1">
    <citation type="journal article" date="2013" name="Genome Announc.">
        <title>Complete Genome Sequence of the Carbazole Degrader Pseudomonas resinovorans Strain CA10 (NBRC 106553).</title>
        <authorList>
            <person name="Shintani M."/>
            <person name="Hosoyama A."/>
            <person name="Ohji S."/>
            <person name="Tsuchikane K."/>
            <person name="Takarada H."/>
            <person name="Yamazoe A."/>
            <person name="Fujita N."/>
            <person name="Nojiri H."/>
        </authorList>
    </citation>
    <scope>NUCLEOTIDE SEQUENCE [LARGE SCALE GENOMIC DNA]</scope>
    <source>
        <strain evidence="5 6">NBRC 106553</strain>
    </source>
</reference>
<feature type="domain" description="HTH luxR-type" evidence="4">
    <location>
        <begin position="198"/>
        <end position="263"/>
    </location>
</feature>
<dbReference type="PROSITE" id="PS00622">
    <property type="entry name" value="HTH_LUXR_1"/>
    <property type="match status" value="1"/>
</dbReference>
<dbReference type="PATRIC" id="fig|1245471.3.peg.2465"/>
<dbReference type="Pfam" id="PF00196">
    <property type="entry name" value="GerE"/>
    <property type="match status" value="1"/>
</dbReference>
<gene>
    <name evidence="5" type="ORF">PCA10_24360</name>
</gene>
<dbReference type="Gene3D" id="1.10.10.10">
    <property type="entry name" value="Winged helix-like DNA-binding domain superfamily/Winged helix DNA-binding domain"/>
    <property type="match status" value="1"/>
</dbReference>
<evidence type="ECO:0000256" key="1">
    <source>
        <dbReference type="ARBA" id="ARBA00023015"/>
    </source>
</evidence>
<evidence type="ECO:0000256" key="2">
    <source>
        <dbReference type="ARBA" id="ARBA00023125"/>
    </source>
</evidence>
<protein>
    <submittedName>
        <fullName evidence="5">Putative LuxR family transcriptional regulator</fullName>
    </submittedName>
</protein>
<dbReference type="PROSITE" id="PS50043">
    <property type="entry name" value="HTH_LUXR_2"/>
    <property type="match status" value="1"/>
</dbReference>
<evidence type="ECO:0000313" key="5">
    <source>
        <dbReference type="EMBL" id="BAN48168.1"/>
    </source>
</evidence>
<dbReference type="PRINTS" id="PR00038">
    <property type="entry name" value="HTHLUXR"/>
</dbReference>
<accession>S6AQU7</accession>
<dbReference type="Proteomes" id="UP000015503">
    <property type="component" value="Chromosome"/>
</dbReference>